<evidence type="ECO:0000313" key="2">
    <source>
        <dbReference type="Proteomes" id="UP000199400"/>
    </source>
</evidence>
<name>A0A1I2CVE2_9BACT</name>
<evidence type="ECO:0008006" key="3">
    <source>
        <dbReference type="Google" id="ProtNLM"/>
    </source>
</evidence>
<accession>A0A1I2CVE2</accession>
<evidence type="ECO:0000313" key="1">
    <source>
        <dbReference type="EMBL" id="SFE72281.1"/>
    </source>
</evidence>
<gene>
    <name evidence="1" type="ORF">SAMN02745121_05282</name>
</gene>
<dbReference type="AlphaFoldDB" id="A0A1I2CVE2"/>
<dbReference type="PROSITE" id="PS51257">
    <property type="entry name" value="PROKAR_LIPOPROTEIN"/>
    <property type="match status" value="1"/>
</dbReference>
<dbReference type="EMBL" id="FOMX01000018">
    <property type="protein sequence ID" value="SFE72281.1"/>
    <property type="molecule type" value="Genomic_DNA"/>
</dbReference>
<proteinExistence type="predicted"/>
<protein>
    <recommendedName>
        <fullName evidence="3">Lipoprotein</fullName>
    </recommendedName>
</protein>
<keyword evidence="2" id="KW-1185">Reference proteome</keyword>
<dbReference type="Proteomes" id="UP000199400">
    <property type="component" value="Unassembled WGS sequence"/>
</dbReference>
<sequence length="393" mass="42276">MRTSTLIILSLGTLFAFTGCDLDDETDDARLDPDEAVAFRCGGTGCTQSPHVGTFNISNLSEDTTAVTSPDGTTSVQWTGLTKNGLPYAQLRVTDGARCEVSPTTAALGWQSCVGTVIDLSIAQGGQVTTAKMEIQDEMIDSSGALPVYKYRIKANLDPLTGQTSPKFQYDICPAGGEDGTRRVVMLPDVQATWVVTNFDDGLAELIPSTSARFTLACDGYAEAKGYTRGKVLPNTGGARNYGVADYNGFTHAMRALFRKQGTTSEYSALTEHGTPVRLKDLKNDPPLFDELDQTPPIIGFGVYLLESVYNGDVAVQSGRKGATCKKPYVDFPCSGNGEIEYPDGVHRRPEYSPPMTVIPGWSDLPDCDTIHLNAFGAVGVYGWYQGQCLPPE</sequence>
<dbReference type="RefSeq" id="WP_096326922.1">
    <property type="nucleotide sequence ID" value="NZ_FOMX01000018.1"/>
</dbReference>
<reference evidence="2" key="1">
    <citation type="submission" date="2016-10" db="EMBL/GenBank/DDBJ databases">
        <authorList>
            <person name="Varghese N."/>
            <person name="Submissions S."/>
        </authorList>
    </citation>
    <scope>NUCLEOTIDE SEQUENCE [LARGE SCALE GENOMIC DNA]</scope>
    <source>
        <strain evidence="2">ATCC 25963</strain>
    </source>
</reference>
<organism evidence="1 2">
    <name type="scientific">Nannocystis exedens</name>
    <dbReference type="NCBI Taxonomy" id="54"/>
    <lineage>
        <taxon>Bacteria</taxon>
        <taxon>Pseudomonadati</taxon>
        <taxon>Myxococcota</taxon>
        <taxon>Polyangia</taxon>
        <taxon>Nannocystales</taxon>
        <taxon>Nannocystaceae</taxon>
        <taxon>Nannocystis</taxon>
    </lineage>
</organism>